<evidence type="ECO:0000256" key="3">
    <source>
        <dbReference type="ARBA" id="ARBA00022857"/>
    </source>
</evidence>
<keyword evidence="4 8" id="KW-0560">Oxidoreductase</keyword>
<organism evidence="8 9">
    <name type="scientific">Microbacterium hydrocarbonoxydans</name>
    <dbReference type="NCBI Taxonomy" id="273678"/>
    <lineage>
        <taxon>Bacteria</taxon>
        <taxon>Bacillati</taxon>
        <taxon>Actinomycetota</taxon>
        <taxon>Actinomycetes</taxon>
        <taxon>Micrococcales</taxon>
        <taxon>Microbacteriaceae</taxon>
        <taxon>Microbacterium</taxon>
    </lineage>
</organism>
<dbReference type="PATRIC" id="fig|273678.4.peg.1456"/>
<protein>
    <submittedName>
        <fullName evidence="8">Glucose-6-phosphate 1-dehydrogenase</fullName>
        <ecNumber evidence="8">1.1.1.49</ecNumber>
    </submittedName>
</protein>
<dbReference type="PRINTS" id="PR00079">
    <property type="entry name" value="G6PDHDRGNASE"/>
</dbReference>
<comment type="pathway">
    <text evidence="1">Carbohydrate degradation; pentose phosphate pathway; D-ribulose 5-phosphate from D-glucose 6-phosphate (oxidative stage): step 1/3.</text>
</comment>
<dbReference type="PANTHER" id="PTHR23429:SF0">
    <property type="entry name" value="GLUCOSE-6-PHOSPHATE 1-DEHYDROGENASE"/>
    <property type="match status" value="1"/>
</dbReference>
<keyword evidence="3" id="KW-0521">NADP</keyword>
<dbReference type="SUPFAM" id="SSF51735">
    <property type="entry name" value="NAD(P)-binding Rossmann-fold domains"/>
    <property type="match status" value="1"/>
</dbReference>
<dbReference type="GO" id="GO:0006006">
    <property type="term" value="P:glucose metabolic process"/>
    <property type="evidence" value="ECO:0007669"/>
    <property type="project" value="UniProtKB-KW"/>
</dbReference>
<dbReference type="Pfam" id="PF00479">
    <property type="entry name" value="G6PD_N"/>
    <property type="match status" value="1"/>
</dbReference>
<sequence length="478" mass="52464">MVYQMPSRIARGWPFRADRANVLAMATTPTTLFILGASGDLTSRLLLPSLAALLARQPQWRVVLRGSGTEERDPEAWKKLVGVAFADYPGAIDRVTIGDYTSADVTDRDAVAALIETLEPGTVLYFALPPAVTRAAIAAMQGMTLPEGTVLAMEKPFGDDEKTARELNDMLTALVPERQIFRVDHFLGRSMLLNLMGVRLANRILEPVWSAEHVESVLIRFDESIALEGRARYYDKAGAMIDMIQSHLLQVLALVAMDPPASIDERDLRDAKAAVLRATHVLGDDPAQSSRRARYTAGRIDDRELPSYVDEEGVDASRNTETLAEVVFEVANDRWAGVPFTLRSGKALAAKKSEVVLTFRQVRHVPKGLAGSPVDGGRLTFSLGPDEMRLRLHVTGGDDPFALRDEELCADLGEGQRRSYEEVIDELLDGEVALSVRADEAEECWRILQPVRDAWASGAVPLEEYPAGSTGPEEWATS</sequence>
<evidence type="ECO:0000259" key="6">
    <source>
        <dbReference type="Pfam" id="PF00479"/>
    </source>
</evidence>
<dbReference type="InterPro" id="IPR001282">
    <property type="entry name" value="G6P_DH"/>
</dbReference>
<dbReference type="GO" id="GO:0050661">
    <property type="term" value="F:NADP binding"/>
    <property type="evidence" value="ECO:0007669"/>
    <property type="project" value="InterPro"/>
</dbReference>
<dbReference type="EMBL" id="JYJB01000008">
    <property type="protein sequence ID" value="KJL47830.1"/>
    <property type="molecule type" value="Genomic_DNA"/>
</dbReference>
<evidence type="ECO:0000256" key="1">
    <source>
        <dbReference type="ARBA" id="ARBA00004937"/>
    </source>
</evidence>
<evidence type="ECO:0000313" key="9">
    <source>
        <dbReference type="Proteomes" id="UP000033900"/>
    </source>
</evidence>
<dbReference type="Gene3D" id="3.40.50.720">
    <property type="entry name" value="NAD(P)-binding Rossmann-like Domain"/>
    <property type="match status" value="1"/>
</dbReference>
<accession>A0A0M2HSD8</accession>
<dbReference type="InterPro" id="IPR022675">
    <property type="entry name" value="G6P_DH_C"/>
</dbReference>
<dbReference type="PIRSF" id="PIRSF000110">
    <property type="entry name" value="G6PD"/>
    <property type="match status" value="1"/>
</dbReference>
<feature type="domain" description="Glucose-6-phosphate dehydrogenase C-terminal" evidence="7">
    <location>
        <begin position="198"/>
        <end position="474"/>
    </location>
</feature>
<dbReference type="EC" id="1.1.1.49" evidence="8"/>
<keyword evidence="2" id="KW-0313">Glucose metabolism</keyword>
<dbReference type="NCBIfam" id="NF009492">
    <property type="entry name" value="PRK12853.1-3"/>
    <property type="match status" value="1"/>
</dbReference>
<comment type="caution">
    <text evidence="8">The sequence shown here is derived from an EMBL/GenBank/DDBJ whole genome shotgun (WGS) entry which is preliminary data.</text>
</comment>
<dbReference type="STRING" id="273678.RS84_01458"/>
<evidence type="ECO:0000259" key="7">
    <source>
        <dbReference type="Pfam" id="PF02781"/>
    </source>
</evidence>
<dbReference type="InterPro" id="IPR036291">
    <property type="entry name" value="NAD(P)-bd_dom_sf"/>
</dbReference>
<evidence type="ECO:0000313" key="8">
    <source>
        <dbReference type="EMBL" id="KJL47830.1"/>
    </source>
</evidence>
<dbReference type="GO" id="GO:0009051">
    <property type="term" value="P:pentose-phosphate shunt, oxidative branch"/>
    <property type="evidence" value="ECO:0007669"/>
    <property type="project" value="TreeGrafter"/>
</dbReference>
<dbReference type="GO" id="GO:0005829">
    <property type="term" value="C:cytosol"/>
    <property type="evidence" value="ECO:0007669"/>
    <property type="project" value="TreeGrafter"/>
</dbReference>
<dbReference type="GO" id="GO:0004345">
    <property type="term" value="F:glucose-6-phosphate dehydrogenase activity"/>
    <property type="evidence" value="ECO:0007669"/>
    <property type="project" value="UniProtKB-EC"/>
</dbReference>
<dbReference type="AlphaFoldDB" id="A0A0M2HSD8"/>
<dbReference type="SUPFAM" id="SSF55347">
    <property type="entry name" value="Glyceraldehyde-3-phosphate dehydrogenase-like, C-terminal domain"/>
    <property type="match status" value="1"/>
</dbReference>
<evidence type="ECO:0000256" key="4">
    <source>
        <dbReference type="ARBA" id="ARBA00023002"/>
    </source>
</evidence>
<dbReference type="InterPro" id="IPR022674">
    <property type="entry name" value="G6P_DH_NAD-bd"/>
</dbReference>
<gene>
    <name evidence="8" type="primary">zwf_1</name>
    <name evidence="8" type="ORF">RS84_01458</name>
</gene>
<dbReference type="Pfam" id="PF02781">
    <property type="entry name" value="G6PD_C"/>
    <property type="match status" value="1"/>
</dbReference>
<feature type="domain" description="Glucose-6-phosphate dehydrogenase NAD-binding" evidence="6">
    <location>
        <begin position="34"/>
        <end position="194"/>
    </location>
</feature>
<dbReference type="Gene3D" id="3.30.360.10">
    <property type="entry name" value="Dihydrodipicolinate Reductase, domain 2"/>
    <property type="match status" value="1"/>
</dbReference>
<evidence type="ECO:0000256" key="2">
    <source>
        <dbReference type="ARBA" id="ARBA00022526"/>
    </source>
</evidence>
<proteinExistence type="predicted"/>
<name>A0A0M2HSD8_9MICO</name>
<reference evidence="8 9" key="1">
    <citation type="submission" date="2015-02" db="EMBL/GenBank/DDBJ databases">
        <title>Draft genome sequences of ten Microbacterium spp. with emphasis on heavy metal contaminated environments.</title>
        <authorList>
            <person name="Corretto E."/>
        </authorList>
    </citation>
    <scope>NUCLEOTIDE SEQUENCE [LARGE SCALE GENOMIC DNA]</scope>
    <source>
        <strain evidence="8 9">SA35</strain>
    </source>
</reference>
<keyword evidence="5" id="KW-0119">Carbohydrate metabolism</keyword>
<evidence type="ECO:0000256" key="5">
    <source>
        <dbReference type="ARBA" id="ARBA00023277"/>
    </source>
</evidence>
<keyword evidence="9" id="KW-1185">Reference proteome</keyword>
<dbReference type="Proteomes" id="UP000033900">
    <property type="component" value="Unassembled WGS sequence"/>
</dbReference>
<dbReference type="PANTHER" id="PTHR23429">
    <property type="entry name" value="GLUCOSE-6-PHOSPHATE 1-DEHYDROGENASE G6PD"/>
    <property type="match status" value="1"/>
</dbReference>